<reference evidence="2 3" key="1">
    <citation type="journal article" date="2018" name="Sci. Rep.">
        <title>Genomic signatures of local adaptation to the degree of environmental predictability in rotifers.</title>
        <authorList>
            <person name="Franch-Gras L."/>
            <person name="Hahn C."/>
            <person name="Garcia-Roger E.M."/>
            <person name="Carmona M.J."/>
            <person name="Serra M."/>
            <person name="Gomez A."/>
        </authorList>
    </citation>
    <scope>NUCLEOTIDE SEQUENCE [LARGE SCALE GENOMIC DNA]</scope>
    <source>
        <strain evidence="2">HYR1</strain>
    </source>
</reference>
<organism evidence="2 3">
    <name type="scientific">Brachionus plicatilis</name>
    <name type="common">Marine rotifer</name>
    <name type="synonym">Brachionus muelleri</name>
    <dbReference type="NCBI Taxonomy" id="10195"/>
    <lineage>
        <taxon>Eukaryota</taxon>
        <taxon>Metazoa</taxon>
        <taxon>Spiralia</taxon>
        <taxon>Gnathifera</taxon>
        <taxon>Rotifera</taxon>
        <taxon>Eurotatoria</taxon>
        <taxon>Monogononta</taxon>
        <taxon>Pseudotrocha</taxon>
        <taxon>Ploima</taxon>
        <taxon>Brachionidae</taxon>
        <taxon>Brachionus</taxon>
    </lineage>
</organism>
<keyword evidence="1" id="KW-0472">Membrane</keyword>
<name>A0A3M7Q134_BRAPC</name>
<proteinExistence type="predicted"/>
<dbReference type="Proteomes" id="UP000276133">
    <property type="component" value="Unassembled WGS sequence"/>
</dbReference>
<keyword evidence="1" id="KW-1133">Transmembrane helix</keyword>
<protein>
    <submittedName>
        <fullName evidence="2">Uncharacterized protein</fullName>
    </submittedName>
</protein>
<accession>A0A3M7Q134</accession>
<comment type="caution">
    <text evidence="2">The sequence shown here is derived from an EMBL/GenBank/DDBJ whole genome shotgun (WGS) entry which is preliminary data.</text>
</comment>
<dbReference type="EMBL" id="REGN01007887">
    <property type="protein sequence ID" value="RNA05023.1"/>
    <property type="molecule type" value="Genomic_DNA"/>
</dbReference>
<gene>
    <name evidence="2" type="ORF">BpHYR1_043755</name>
</gene>
<sequence>MSLKNSFNLLIINLKEIKNFNQKLFEKKMNPNEFQTKNFASDFYFILSSNNLLVSNFYQNIYPRGKKEILQLNNWGFTRVKGREVIAIYSILPRGSLQGFTHFQILTIFLLYASINNKQKIIYFIDQIYSVFVTFCERANLQTIALILFIDLSFLINSFLIHFSLYKTISIKKQKI</sequence>
<feature type="transmembrane region" description="Helical" evidence="1">
    <location>
        <begin position="144"/>
        <end position="166"/>
    </location>
</feature>
<evidence type="ECO:0000256" key="1">
    <source>
        <dbReference type="SAM" id="Phobius"/>
    </source>
</evidence>
<evidence type="ECO:0000313" key="2">
    <source>
        <dbReference type="EMBL" id="RNA05023.1"/>
    </source>
</evidence>
<keyword evidence="3" id="KW-1185">Reference proteome</keyword>
<dbReference type="AlphaFoldDB" id="A0A3M7Q134"/>
<evidence type="ECO:0000313" key="3">
    <source>
        <dbReference type="Proteomes" id="UP000276133"/>
    </source>
</evidence>
<keyword evidence="1" id="KW-0812">Transmembrane</keyword>